<gene>
    <name evidence="1" type="ORF">IW261DRAFT_1564165</name>
</gene>
<proteinExistence type="predicted"/>
<name>A0AA39P8F6_9AGAR</name>
<sequence length="238" mass="26259">MTAPRGSLRFVTRCEREFFPALTKAKEWDKAASKSATQSVHDGAGSAQTNCFLPLGSGHSHRQFLHPALAYNFWKIVTKDVTRTPLATIVMEENTLNRLAQAAFPTRFKHCNPFSPTPDLAVVVSINVYNFSPLCVGRAVMEKYLTKGLGMTKGRIMHLSNTEARIRPSIPPRVNIIRTSLAPPSPTHFDGPRTPHLPVLKSSENDRDVRVGMSMCRAYQNVSAISAPVADSTRQTSV</sequence>
<organism evidence="1 2">
    <name type="scientific">Armillaria novae-zelandiae</name>
    <dbReference type="NCBI Taxonomy" id="153914"/>
    <lineage>
        <taxon>Eukaryota</taxon>
        <taxon>Fungi</taxon>
        <taxon>Dikarya</taxon>
        <taxon>Basidiomycota</taxon>
        <taxon>Agaricomycotina</taxon>
        <taxon>Agaricomycetes</taxon>
        <taxon>Agaricomycetidae</taxon>
        <taxon>Agaricales</taxon>
        <taxon>Marasmiineae</taxon>
        <taxon>Physalacriaceae</taxon>
        <taxon>Armillaria</taxon>
    </lineage>
</organism>
<dbReference type="EMBL" id="JAUEPR010000011">
    <property type="protein sequence ID" value="KAK0479515.1"/>
    <property type="molecule type" value="Genomic_DNA"/>
</dbReference>
<dbReference type="AlphaFoldDB" id="A0AA39P8F6"/>
<dbReference type="Proteomes" id="UP001175227">
    <property type="component" value="Unassembled WGS sequence"/>
</dbReference>
<evidence type="ECO:0000313" key="1">
    <source>
        <dbReference type="EMBL" id="KAK0479515.1"/>
    </source>
</evidence>
<keyword evidence="2" id="KW-1185">Reference proteome</keyword>
<reference evidence="1" key="1">
    <citation type="submission" date="2023-06" db="EMBL/GenBank/DDBJ databases">
        <authorList>
            <consortium name="Lawrence Berkeley National Laboratory"/>
            <person name="Ahrendt S."/>
            <person name="Sahu N."/>
            <person name="Indic B."/>
            <person name="Wong-Bajracharya J."/>
            <person name="Merenyi Z."/>
            <person name="Ke H.-M."/>
            <person name="Monk M."/>
            <person name="Kocsube S."/>
            <person name="Drula E."/>
            <person name="Lipzen A."/>
            <person name="Balint B."/>
            <person name="Henrissat B."/>
            <person name="Andreopoulos B."/>
            <person name="Martin F.M."/>
            <person name="Harder C.B."/>
            <person name="Rigling D."/>
            <person name="Ford K.L."/>
            <person name="Foster G.D."/>
            <person name="Pangilinan J."/>
            <person name="Papanicolaou A."/>
            <person name="Barry K."/>
            <person name="LaButti K."/>
            <person name="Viragh M."/>
            <person name="Koriabine M."/>
            <person name="Yan M."/>
            <person name="Riley R."/>
            <person name="Champramary S."/>
            <person name="Plett K.L."/>
            <person name="Tsai I.J."/>
            <person name="Slot J."/>
            <person name="Sipos G."/>
            <person name="Plett J."/>
            <person name="Nagy L.G."/>
            <person name="Grigoriev I.V."/>
        </authorList>
    </citation>
    <scope>NUCLEOTIDE SEQUENCE</scope>
    <source>
        <strain evidence="1">ICMP 16352</strain>
    </source>
</reference>
<protein>
    <submittedName>
        <fullName evidence="1">Uncharacterized protein</fullName>
    </submittedName>
</protein>
<accession>A0AA39P8F6</accession>
<comment type="caution">
    <text evidence="1">The sequence shown here is derived from an EMBL/GenBank/DDBJ whole genome shotgun (WGS) entry which is preliminary data.</text>
</comment>
<evidence type="ECO:0000313" key="2">
    <source>
        <dbReference type="Proteomes" id="UP001175227"/>
    </source>
</evidence>